<dbReference type="SUPFAM" id="SSF53774">
    <property type="entry name" value="Glutaminase/Asparaginase"/>
    <property type="match status" value="1"/>
</dbReference>
<protein>
    <recommendedName>
        <fullName evidence="3">asparaginase</fullName>
        <ecNumber evidence="3">3.5.1.1</ecNumber>
    </recommendedName>
</protein>
<dbReference type="EC" id="3.5.1.1" evidence="3"/>
<dbReference type="Gene3D" id="3.40.50.40">
    <property type="match status" value="1"/>
</dbReference>
<evidence type="ECO:0000256" key="9">
    <source>
        <dbReference type="PROSITE-ProRule" id="PRU10100"/>
    </source>
</evidence>
<dbReference type="PIRSF" id="PIRSF500176">
    <property type="entry name" value="L_ASNase"/>
    <property type="match status" value="1"/>
</dbReference>
<comment type="caution">
    <text evidence="12">The sequence shown here is derived from an EMBL/GenBank/DDBJ whole genome shotgun (WGS) entry which is preliminary data.</text>
</comment>
<dbReference type="PIRSF" id="PIRSF001220">
    <property type="entry name" value="L-ASNase_gatD"/>
    <property type="match status" value="1"/>
</dbReference>
<dbReference type="RefSeq" id="WP_110935221.1">
    <property type="nucleotide sequence ID" value="NZ_KZ614146.1"/>
</dbReference>
<dbReference type="Pfam" id="PF00710">
    <property type="entry name" value="Asparaginase"/>
    <property type="match status" value="1"/>
</dbReference>
<dbReference type="InterPro" id="IPR020827">
    <property type="entry name" value="Asparaginase/glutaminase_AS1"/>
</dbReference>
<evidence type="ECO:0000256" key="7">
    <source>
        <dbReference type="PIRSR" id="PIRSR001220-2"/>
    </source>
</evidence>
<dbReference type="SMART" id="SM00870">
    <property type="entry name" value="Asparaginase"/>
    <property type="match status" value="1"/>
</dbReference>
<evidence type="ECO:0000313" key="13">
    <source>
        <dbReference type="Proteomes" id="UP000281498"/>
    </source>
</evidence>
<dbReference type="GO" id="GO:0006528">
    <property type="term" value="P:asparagine metabolic process"/>
    <property type="evidence" value="ECO:0007669"/>
    <property type="project" value="InterPro"/>
</dbReference>
<dbReference type="OrthoDB" id="9788068at2"/>
<dbReference type="AlphaFoldDB" id="A0A3A9KSH7"/>
<reference evidence="12 13" key="1">
    <citation type="submission" date="2017-10" db="EMBL/GenBank/DDBJ databases">
        <title>Bacillus sp. nov., a halophilic bacterium isolated from a Keqin Lake.</title>
        <authorList>
            <person name="Wang H."/>
        </authorList>
    </citation>
    <scope>NUCLEOTIDE SEQUENCE [LARGE SCALE GENOMIC DNA]</scope>
    <source>
        <strain evidence="12 13">KCTC 13187</strain>
    </source>
</reference>
<comment type="catalytic activity">
    <reaction evidence="5">
        <text>L-asparagine + H2O = L-aspartate + NH4(+)</text>
        <dbReference type="Rhea" id="RHEA:21016"/>
        <dbReference type="ChEBI" id="CHEBI:15377"/>
        <dbReference type="ChEBI" id="CHEBI:28938"/>
        <dbReference type="ChEBI" id="CHEBI:29991"/>
        <dbReference type="ChEBI" id="CHEBI:58048"/>
        <dbReference type="EC" id="3.5.1.1"/>
    </reaction>
</comment>
<dbReference type="CDD" id="cd08964">
    <property type="entry name" value="L-asparaginase_II"/>
    <property type="match status" value="1"/>
</dbReference>
<evidence type="ECO:0000256" key="5">
    <source>
        <dbReference type="ARBA" id="ARBA00049366"/>
    </source>
</evidence>
<dbReference type="EMBL" id="PDOE01000003">
    <property type="protein sequence ID" value="RKL67616.1"/>
    <property type="molecule type" value="Genomic_DNA"/>
</dbReference>
<dbReference type="Gene3D" id="3.40.50.1170">
    <property type="entry name" value="L-asparaginase, N-terminal domain"/>
    <property type="match status" value="1"/>
</dbReference>
<dbReference type="Proteomes" id="UP000281498">
    <property type="component" value="Unassembled WGS sequence"/>
</dbReference>
<evidence type="ECO:0000259" key="11">
    <source>
        <dbReference type="Pfam" id="PF17763"/>
    </source>
</evidence>
<evidence type="ECO:0000256" key="2">
    <source>
        <dbReference type="ARBA" id="ARBA00011881"/>
    </source>
</evidence>
<feature type="binding site" evidence="7">
    <location>
        <position position="54"/>
    </location>
    <ligand>
        <name>substrate</name>
    </ligand>
</feature>
<keyword evidence="4" id="KW-0378">Hydrolase</keyword>
<feature type="active site" evidence="9">
    <location>
        <position position="87"/>
    </location>
</feature>
<evidence type="ECO:0000256" key="1">
    <source>
        <dbReference type="ARBA" id="ARBA00010518"/>
    </source>
</evidence>
<dbReference type="GO" id="GO:0004067">
    <property type="term" value="F:asparaginase activity"/>
    <property type="evidence" value="ECO:0007669"/>
    <property type="project" value="UniProtKB-UniRule"/>
</dbReference>
<comment type="similarity">
    <text evidence="1">Belongs to the asparaginase 1 family.</text>
</comment>
<dbReference type="PANTHER" id="PTHR11707:SF28">
    <property type="entry name" value="60 KDA LYSOPHOSPHOLIPASE"/>
    <property type="match status" value="1"/>
</dbReference>
<dbReference type="PROSITE" id="PS00917">
    <property type="entry name" value="ASN_GLN_ASE_2"/>
    <property type="match status" value="1"/>
</dbReference>
<sequence length="322" mass="34982">MKKILILHTGGTIAMSEDVQTGEVKPNSNNPLHDTIMKMENVSISVEDFLNVPSPHMTIVNMLSLAKRIDERVINEAFDGVVITHGTDTLEETAYLLDLTVISSVPVVVTGAMRSSNELGSDGPYNLLSSVRTAMSDQAHDKGVLVVLNDEIHTAKNVTKTHTSNIATFQSPQYGPIGIVTKRHVQFHQSPTKQETFPVEKMSKKVLLVKAVAGMEKEVFDAICNIHMDGLVIEALGQGNVPPELVSAIEKLVQNNIPVVLVSRCFNGIVQDVYGYKGGGKHLKDIGVIFTNGLSGQKARIKLMVALESSSETKSLHSSFDL</sequence>
<dbReference type="InterPro" id="IPR027474">
    <property type="entry name" value="L-asparaginase_N"/>
</dbReference>
<feature type="domain" description="L-asparaginase N-terminal" evidence="10">
    <location>
        <begin position="3"/>
        <end position="192"/>
    </location>
</feature>
<dbReference type="InterPro" id="IPR036152">
    <property type="entry name" value="Asp/glu_Ase-like_sf"/>
</dbReference>
<name>A0A3A9KSH7_9BACI</name>
<evidence type="ECO:0000259" key="10">
    <source>
        <dbReference type="Pfam" id="PF00710"/>
    </source>
</evidence>
<dbReference type="PROSITE" id="PS00144">
    <property type="entry name" value="ASN_GLN_ASE_1"/>
    <property type="match status" value="1"/>
</dbReference>
<keyword evidence="13" id="KW-1185">Reference proteome</keyword>
<accession>A0A3A9KSH7</accession>
<evidence type="ECO:0000256" key="6">
    <source>
        <dbReference type="PIRSR" id="PIRSR001220-1"/>
    </source>
</evidence>
<dbReference type="PRINTS" id="PR00139">
    <property type="entry name" value="ASNGLNASE"/>
</dbReference>
<proteinExistence type="inferred from homology"/>
<evidence type="ECO:0000256" key="3">
    <source>
        <dbReference type="ARBA" id="ARBA00012920"/>
    </source>
</evidence>
<feature type="active site" evidence="8">
    <location>
        <position position="12"/>
    </location>
</feature>
<dbReference type="InterPro" id="IPR027475">
    <property type="entry name" value="Asparaginase/glutaminase_AS2"/>
</dbReference>
<dbReference type="PANTHER" id="PTHR11707">
    <property type="entry name" value="L-ASPARAGINASE"/>
    <property type="match status" value="1"/>
</dbReference>
<dbReference type="InterPro" id="IPR037152">
    <property type="entry name" value="L-asparaginase_N_sf"/>
</dbReference>
<evidence type="ECO:0000256" key="4">
    <source>
        <dbReference type="ARBA" id="ARBA00022801"/>
    </source>
</evidence>
<dbReference type="InterPro" id="IPR027473">
    <property type="entry name" value="L-asparaginase_C"/>
</dbReference>
<dbReference type="Pfam" id="PF17763">
    <property type="entry name" value="Asparaginase_C"/>
    <property type="match status" value="1"/>
</dbReference>
<gene>
    <name evidence="12" type="ORF">CR203_09705</name>
</gene>
<evidence type="ECO:0000313" key="12">
    <source>
        <dbReference type="EMBL" id="RKL67616.1"/>
    </source>
</evidence>
<evidence type="ECO:0000256" key="8">
    <source>
        <dbReference type="PROSITE-ProRule" id="PRU10099"/>
    </source>
</evidence>
<comment type="subunit">
    <text evidence="2">Homotetramer.</text>
</comment>
<dbReference type="FunFam" id="3.40.50.40:FF:000003">
    <property type="entry name" value="L-asparaginase 2"/>
    <property type="match status" value="1"/>
</dbReference>
<dbReference type="FunFam" id="3.40.50.1170:FF:000001">
    <property type="entry name" value="L-asparaginase 2"/>
    <property type="match status" value="1"/>
</dbReference>
<feature type="domain" description="Asparaginase/glutaminase C-terminal" evidence="11">
    <location>
        <begin position="205"/>
        <end position="317"/>
    </location>
</feature>
<feature type="binding site" evidence="7">
    <location>
        <begin position="87"/>
        <end position="88"/>
    </location>
    <ligand>
        <name>substrate</name>
    </ligand>
</feature>
<dbReference type="SFLD" id="SFLDS00057">
    <property type="entry name" value="Glutaminase/Asparaginase"/>
    <property type="match status" value="1"/>
</dbReference>
<organism evidence="12 13">
    <name type="scientific">Salipaludibacillus neizhouensis</name>
    <dbReference type="NCBI Taxonomy" id="885475"/>
    <lineage>
        <taxon>Bacteria</taxon>
        <taxon>Bacillati</taxon>
        <taxon>Bacillota</taxon>
        <taxon>Bacilli</taxon>
        <taxon>Bacillales</taxon>
        <taxon>Bacillaceae</taxon>
    </lineage>
</organism>
<dbReference type="PROSITE" id="PS51732">
    <property type="entry name" value="ASN_GLN_ASE_3"/>
    <property type="match status" value="1"/>
</dbReference>
<dbReference type="InterPro" id="IPR004550">
    <property type="entry name" value="AsnASE_II"/>
</dbReference>
<feature type="active site" description="O-isoaspartyl threonine intermediate" evidence="6">
    <location>
        <position position="12"/>
    </location>
</feature>
<dbReference type="InterPro" id="IPR006034">
    <property type="entry name" value="Asparaginase/glutaminase-like"/>
</dbReference>
<dbReference type="InterPro" id="IPR040919">
    <property type="entry name" value="Asparaginase_C"/>
</dbReference>